<reference evidence="5" key="1">
    <citation type="submission" date="2023-08" db="EMBL/GenBank/DDBJ databases">
        <title>Rhodospirillaceae gen. nov., a novel taxon isolated from the Yangtze River Yuezi River estuary sludge.</title>
        <authorList>
            <person name="Ruan L."/>
        </authorList>
    </citation>
    <scope>NUCLEOTIDE SEQUENCE [LARGE SCALE GENOMIC DNA]</scope>
    <source>
        <strain evidence="5">R-7</strain>
    </source>
</reference>
<evidence type="ECO:0000256" key="1">
    <source>
        <dbReference type="ARBA" id="ARBA00000022"/>
    </source>
</evidence>
<dbReference type="RefSeq" id="WP_379959560.1">
    <property type="nucleotide sequence ID" value="NZ_JAUYVI010000007.1"/>
</dbReference>
<accession>A0ABU0YRL8</accession>
<comment type="caution">
    <text evidence="4">The sequence shown here is derived from an EMBL/GenBank/DDBJ whole genome shotgun (WGS) entry which is preliminary data.</text>
</comment>
<protein>
    <submittedName>
        <fullName evidence="4">NADAR family protein</fullName>
    </submittedName>
</protein>
<organism evidence="4 5">
    <name type="scientific">Dongia sedimenti</name>
    <dbReference type="NCBI Taxonomy" id="3064282"/>
    <lineage>
        <taxon>Bacteria</taxon>
        <taxon>Pseudomonadati</taxon>
        <taxon>Pseudomonadota</taxon>
        <taxon>Alphaproteobacteria</taxon>
        <taxon>Rhodospirillales</taxon>
        <taxon>Dongiaceae</taxon>
        <taxon>Dongia</taxon>
    </lineage>
</organism>
<comment type="catalytic activity">
    <reaction evidence="1">
        <text>5-amino-6-(5-phospho-D-ribosylamino)uracil + H2O = 5,6-diaminouracil + D-ribose 5-phosphate</text>
        <dbReference type="Rhea" id="RHEA:55020"/>
        <dbReference type="ChEBI" id="CHEBI:15377"/>
        <dbReference type="ChEBI" id="CHEBI:46252"/>
        <dbReference type="ChEBI" id="CHEBI:58453"/>
        <dbReference type="ChEBI" id="CHEBI:78346"/>
    </reaction>
</comment>
<dbReference type="Proteomes" id="UP001230156">
    <property type="component" value="Unassembled WGS sequence"/>
</dbReference>
<dbReference type="Pfam" id="PF08719">
    <property type="entry name" value="NADAR"/>
    <property type="match status" value="1"/>
</dbReference>
<dbReference type="InterPro" id="IPR012816">
    <property type="entry name" value="NADAR"/>
</dbReference>
<evidence type="ECO:0000256" key="2">
    <source>
        <dbReference type="ARBA" id="ARBA00000751"/>
    </source>
</evidence>
<dbReference type="CDD" id="cd15457">
    <property type="entry name" value="NADAR"/>
    <property type="match status" value="1"/>
</dbReference>
<proteinExistence type="predicted"/>
<dbReference type="EMBL" id="JAUYVI010000007">
    <property type="protein sequence ID" value="MDQ7250370.1"/>
    <property type="molecule type" value="Genomic_DNA"/>
</dbReference>
<dbReference type="Gene3D" id="1.10.357.40">
    <property type="entry name" value="YbiA-like"/>
    <property type="match status" value="1"/>
</dbReference>
<comment type="catalytic activity">
    <reaction evidence="2">
        <text>2,5-diamino-6-hydroxy-4-(5-phosphoribosylamino)-pyrimidine + H2O = 2,5,6-triamino-4-hydroxypyrimidine + D-ribose 5-phosphate</text>
        <dbReference type="Rhea" id="RHEA:23436"/>
        <dbReference type="ChEBI" id="CHEBI:15377"/>
        <dbReference type="ChEBI" id="CHEBI:58614"/>
        <dbReference type="ChEBI" id="CHEBI:78346"/>
        <dbReference type="ChEBI" id="CHEBI:137796"/>
    </reaction>
</comment>
<evidence type="ECO:0000259" key="3">
    <source>
        <dbReference type="Pfam" id="PF08719"/>
    </source>
</evidence>
<dbReference type="SUPFAM" id="SSF143990">
    <property type="entry name" value="YbiA-like"/>
    <property type="match status" value="1"/>
</dbReference>
<feature type="domain" description="NADAR" evidence="3">
    <location>
        <begin position="7"/>
        <end position="147"/>
    </location>
</feature>
<name>A0ABU0YRL8_9PROT</name>
<gene>
    <name evidence="4" type="ORF">Q8A70_21955</name>
</gene>
<sequence length="170" mass="18876">MDNEIRFFDPRNETHSGLSNLFERPIELDGIPYLTAEHAYQAAKARDPQIRAWLMAAPTPELSAIVGDSLTAEQTVPGWNDRHVDLMSRILRAKYDQHADLQALLLSTGDAKLVEWAPEDGAVARFWGEFQGRGENTLGKMLMGLRAVYRHADRQGEPGDQALPKPGSGP</sequence>
<dbReference type="NCBIfam" id="TIGR02464">
    <property type="entry name" value="ribofla_fusion"/>
    <property type="match status" value="1"/>
</dbReference>
<evidence type="ECO:0000313" key="4">
    <source>
        <dbReference type="EMBL" id="MDQ7250370.1"/>
    </source>
</evidence>
<evidence type="ECO:0000313" key="5">
    <source>
        <dbReference type="Proteomes" id="UP001230156"/>
    </source>
</evidence>
<keyword evidence="5" id="KW-1185">Reference proteome</keyword>
<dbReference type="InterPro" id="IPR037238">
    <property type="entry name" value="YbiA-like_sf"/>
</dbReference>